<comment type="function">
    <text evidence="7">Involved in pre-mRNA splicing.</text>
</comment>
<dbReference type="InterPro" id="IPR012677">
    <property type="entry name" value="Nucleotide-bd_a/b_plait_sf"/>
</dbReference>
<comment type="subunit">
    <text evidence="7">May be part of a spliceosome complex.</text>
</comment>
<dbReference type="Pfam" id="PF08231">
    <property type="entry name" value="SYF2"/>
    <property type="match status" value="1"/>
</dbReference>
<dbReference type="Gene3D" id="3.30.70.330">
    <property type="match status" value="1"/>
</dbReference>
<comment type="caution">
    <text evidence="10">The sequence shown here is derived from an EMBL/GenBank/DDBJ whole genome shotgun (WGS) entry which is preliminary data.</text>
</comment>
<dbReference type="EMBL" id="JAYWIO010000004">
    <property type="protein sequence ID" value="KAK7267774.1"/>
    <property type="molecule type" value="Genomic_DNA"/>
</dbReference>
<evidence type="ECO:0000256" key="7">
    <source>
        <dbReference type="RuleBase" id="RU367148"/>
    </source>
</evidence>
<dbReference type="GO" id="GO:0071013">
    <property type="term" value="C:catalytic step 2 spliceosome"/>
    <property type="evidence" value="ECO:0007669"/>
    <property type="project" value="TreeGrafter"/>
</dbReference>
<dbReference type="InterPro" id="IPR000504">
    <property type="entry name" value="RRM_dom"/>
</dbReference>
<evidence type="ECO:0000256" key="2">
    <source>
        <dbReference type="ARBA" id="ARBA00010028"/>
    </source>
</evidence>
<dbReference type="PANTHER" id="PTHR13264:SF5">
    <property type="entry name" value="PRE-MRNA-SPLICING FACTOR SYF2"/>
    <property type="match status" value="1"/>
</dbReference>
<comment type="similarity">
    <text evidence="2 7">Belongs to the SYF2 family.</text>
</comment>
<accession>A0AAN9I7H6</accession>
<evidence type="ECO:0000256" key="4">
    <source>
        <dbReference type="ARBA" id="ARBA00022728"/>
    </source>
</evidence>
<protein>
    <recommendedName>
        <fullName evidence="7">Pre-mRNA-splicing factor SYF2</fullName>
    </recommendedName>
</protein>
<keyword evidence="3 7" id="KW-0507">mRNA processing</keyword>
<reference evidence="10 11" key="1">
    <citation type="submission" date="2024-01" db="EMBL/GenBank/DDBJ databases">
        <title>The genomes of 5 underutilized Papilionoideae crops provide insights into root nodulation and disease resistanc.</title>
        <authorList>
            <person name="Yuan L."/>
        </authorList>
    </citation>
    <scope>NUCLEOTIDE SEQUENCE [LARGE SCALE GENOMIC DNA]</scope>
    <source>
        <strain evidence="10">ZHUSHIDOU_FW_LH</strain>
        <tissue evidence="10">Leaf</tissue>
    </source>
</reference>
<evidence type="ECO:0000259" key="9">
    <source>
        <dbReference type="Pfam" id="PF00076"/>
    </source>
</evidence>
<dbReference type="GO" id="GO:0071014">
    <property type="term" value="C:post-mRNA release spliceosomal complex"/>
    <property type="evidence" value="ECO:0007669"/>
    <property type="project" value="TreeGrafter"/>
</dbReference>
<sequence length="338" mass="38123">MLRGKRGRSQRQSLVKELFSKFGEVEAVVIKGNKKKGSALVVMATKQGAVAATGSVTAPLLVLPLKPAVATDSRSAPKPVVGTGPQAFEAFEDSVLMKMQKGPPRKVYVIISEAESYIAEAKIMMQQQQQQQKGGSASGGCSSKQAIPDEDIDDEKPHLEQNFDSDPDQPVAKETEVDYTKLSGRQKKFMELRAKMQEAKKRNQVEIAAEKKRMEAPTESRGVSKQKYICLTHKSSRNEIQEMGEGSCSIWLGRRYGSFSVFNQKTLYNAYKKRSSKIEVDVEEYNRMKEADPEFYREATSLQYGKAPKISEDKIDWMVQELKDRDEKCKSFSRRRFH</sequence>
<dbReference type="Pfam" id="PF00076">
    <property type="entry name" value="RRM_1"/>
    <property type="match status" value="1"/>
</dbReference>
<comment type="subcellular location">
    <subcellularLocation>
        <location evidence="1 7">Nucleus</location>
    </subcellularLocation>
</comment>
<feature type="region of interest" description="Disordered" evidence="8">
    <location>
        <begin position="128"/>
        <end position="178"/>
    </location>
</feature>
<dbReference type="AlphaFoldDB" id="A0AAN9I7H6"/>
<organism evidence="10 11">
    <name type="scientific">Crotalaria pallida</name>
    <name type="common">Smooth rattlebox</name>
    <name type="synonym">Crotalaria striata</name>
    <dbReference type="NCBI Taxonomy" id="3830"/>
    <lineage>
        <taxon>Eukaryota</taxon>
        <taxon>Viridiplantae</taxon>
        <taxon>Streptophyta</taxon>
        <taxon>Embryophyta</taxon>
        <taxon>Tracheophyta</taxon>
        <taxon>Spermatophyta</taxon>
        <taxon>Magnoliopsida</taxon>
        <taxon>eudicotyledons</taxon>
        <taxon>Gunneridae</taxon>
        <taxon>Pentapetalae</taxon>
        <taxon>rosids</taxon>
        <taxon>fabids</taxon>
        <taxon>Fabales</taxon>
        <taxon>Fabaceae</taxon>
        <taxon>Papilionoideae</taxon>
        <taxon>50 kb inversion clade</taxon>
        <taxon>genistoids sensu lato</taxon>
        <taxon>core genistoids</taxon>
        <taxon>Crotalarieae</taxon>
        <taxon>Crotalaria</taxon>
    </lineage>
</organism>
<gene>
    <name evidence="10" type="ORF">RIF29_20453</name>
</gene>
<keyword evidence="11" id="KW-1185">Reference proteome</keyword>
<evidence type="ECO:0000256" key="3">
    <source>
        <dbReference type="ARBA" id="ARBA00022664"/>
    </source>
</evidence>
<evidence type="ECO:0000313" key="10">
    <source>
        <dbReference type="EMBL" id="KAK7267774.1"/>
    </source>
</evidence>
<evidence type="ECO:0000256" key="8">
    <source>
        <dbReference type="SAM" id="MobiDB-lite"/>
    </source>
</evidence>
<dbReference type="GO" id="GO:0000974">
    <property type="term" value="C:Prp19 complex"/>
    <property type="evidence" value="ECO:0007669"/>
    <property type="project" value="TreeGrafter"/>
</dbReference>
<feature type="domain" description="RRM" evidence="9">
    <location>
        <begin position="11"/>
        <end position="52"/>
    </location>
</feature>
<evidence type="ECO:0000256" key="6">
    <source>
        <dbReference type="ARBA" id="ARBA00023242"/>
    </source>
</evidence>
<dbReference type="GO" id="GO:0000398">
    <property type="term" value="P:mRNA splicing, via spliceosome"/>
    <property type="evidence" value="ECO:0007669"/>
    <property type="project" value="UniProtKB-UniRule"/>
</dbReference>
<dbReference type="SUPFAM" id="SSF54928">
    <property type="entry name" value="RNA-binding domain, RBD"/>
    <property type="match status" value="1"/>
</dbReference>
<feature type="compositionally biased region" description="Low complexity" evidence="8">
    <location>
        <begin position="128"/>
        <end position="146"/>
    </location>
</feature>
<keyword evidence="4 7" id="KW-0747">Spliceosome</keyword>
<dbReference type="InterPro" id="IPR013260">
    <property type="entry name" value="mRNA_splic_SYF2"/>
</dbReference>
<evidence type="ECO:0000313" key="11">
    <source>
        <dbReference type="Proteomes" id="UP001372338"/>
    </source>
</evidence>
<keyword evidence="5 7" id="KW-0508">mRNA splicing</keyword>
<dbReference type="Proteomes" id="UP001372338">
    <property type="component" value="Unassembled WGS sequence"/>
</dbReference>
<dbReference type="GO" id="GO:0003723">
    <property type="term" value="F:RNA binding"/>
    <property type="evidence" value="ECO:0007669"/>
    <property type="project" value="InterPro"/>
</dbReference>
<evidence type="ECO:0000256" key="5">
    <source>
        <dbReference type="ARBA" id="ARBA00023187"/>
    </source>
</evidence>
<proteinExistence type="inferred from homology"/>
<dbReference type="PANTHER" id="PTHR13264">
    <property type="entry name" value="GCIP-INTERACTING PROTEIN P29"/>
    <property type="match status" value="1"/>
</dbReference>
<evidence type="ECO:0000256" key="1">
    <source>
        <dbReference type="ARBA" id="ARBA00004123"/>
    </source>
</evidence>
<keyword evidence="6 7" id="KW-0539">Nucleus</keyword>
<name>A0AAN9I7H6_CROPI</name>
<dbReference type="InterPro" id="IPR035979">
    <property type="entry name" value="RBD_domain_sf"/>
</dbReference>